<protein>
    <submittedName>
        <fullName evidence="7">Sensor histidine kinase</fullName>
    </submittedName>
</protein>
<keyword evidence="5" id="KW-0812">Transmembrane</keyword>
<feature type="region of interest" description="Disordered" evidence="4">
    <location>
        <begin position="397"/>
        <end position="443"/>
    </location>
</feature>
<feature type="transmembrane region" description="Helical" evidence="5">
    <location>
        <begin position="44"/>
        <end position="62"/>
    </location>
</feature>
<feature type="transmembrane region" description="Helical" evidence="5">
    <location>
        <begin position="99"/>
        <end position="125"/>
    </location>
</feature>
<keyword evidence="1" id="KW-0808">Transferase</keyword>
<dbReference type="CDD" id="cd16917">
    <property type="entry name" value="HATPase_UhpB-NarQ-NarX-like"/>
    <property type="match status" value="1"/>
</dbReference>
<dbReference type="Gene3D" id="1.20.5.1930">
    <property type="match status" value="1"/>
</dbReference>
<dbReference type="InterPro" id="IPR050482">
    <property type="entry name" value="Sensor_HK_TwoCompSys"/>
</dbReference>
<dbReference type="InterPro" id="IPR036890">
    <property type="entry name" value="HATPase_C_sf"/>
</dbReference>
<reference evidence="7 8" key="1">
    <citation type="submission" date="2019-04" db="EMBL/GenBank/DDBJ databases">
        <title>Isolation and identification of Cellulomonas shaoxiangyii sp. Nov. isolated from feces of the Tibetan antelopes (Pantholops hodgsonii) in the Qinghai-Tibet plateau of China.</title>
        <authorList>
            <person name="Tian Z."/>
        </authorList>
    </citation>
    <scope>NUCLEOTIDE SEQUENCE [LARGE SCALE GENOMIC DNA]</scope>
    <source>
        <strain evidence="7 8">Z28</strain>
    </source>
</reference>
<keyword evidence="5" id="KW-0472">Membrane</keyword>
<gene>
    <name evidence="7" type="ORF">E5225_04260</name>
</gene>
<dbReference type="InterPro" id="IPR003594">
    <property type="entry name" value="HATPase_dom"/>
</dbReference>
<dbReference type="Pfam" id="PF07730">
    <property type="entry name" value="HisKA_3"/>
    <property type="match status" value="1"/>
</dbReference>
<dbReference type="GO" id="GO:0046983">
    <property type="term" value="F:protein dimerization activity"/>
    <property type="evidence" value="ECO:0007669"/>
    <property type="project" value="InterPro"/>
</dbReference>
<dbReference type="Gene3D" id="3.30.565.10">
    <property type="entry name" value="Histidine kinase-like ATPase, C-terminal domain"/>
    <property type="match status" value="1"/>
</dbReference>
<feature type="region of interest" description="Disordered" evidence="4">
    <location>
        <begin position="1"/>
        <end position="26"/>
    </location>
</feature>
<evidence type="ECO:0000313" key="7">
    <source>
        <dbReference type="EMBL" id="QCB92882.1"/>
    </source>
</evidence>
<dbReference type="EMBL" id="CP039291">
    <property type="protein sequence ID" value="QCB92882.1"/>
    <property type="molecule type" value="Genomic_DNA"/>
</dbReference>
<dbReference type="Proteomes" id="UP000296469">
    <property type="component" value="Chromosome"/>
</dbReference>
<feature type="compositionally biased region" description="Low complexity" evidence="4">
    <location>
        <begin position="1"/>
        <end position="24"/>
    </location>
</feature>
<dbReference type="RefSeq" id="WP_135974566.1">
    <property type="nucleotide sequence ID" value="NZ_CP039291.1"/>
</dbReference>
<dbReference type="InterPro" id="IPR011712">
    <property type="entry name" value="Sig_transdc_His_kin_sub3_dim/P"/>
</dbReference>
<organism evidence="7 8">
    <name type="scientific">Cellulomonas shaoxiangyii</name>
    <dbReference type="NCBI Taxonomy" id="2566013"/>
    <lineage>
        <taxon>Bacteria</taxon>
        <taxon>Bacillati</taxon>
        <taxon>Actinomycetota</taxon>
        <taxon>Actinomycetes</taxon>
        <taxon>Micrococcales</taxon>
        <taxon>Cellulomonadaceae</taxon>
        <taxon>Cellulomonas</taxon>
    </lineage>
</organism>
<dbReference type="InterPro" id="IPR017205">
    <property type="entry name" value="Sig_transdc_His_kinase_ChrS"/>
</dbReference>
<dbReference type="GO" id="GO:0000155">
    <property type="term" value="F:phosphorelay sensor kinase activity"/>
    <property type="evidence" value="ECO:0007669"/>
    <property type="project" value="InterPro"/>
</dbReference>
<evidence type="ECO:0000313" key="8">
    <source>
        <dbReference type="Proteomes" id="UP000296469"/>
    </source>
</evidence>
<dbReference type="PIRSF" id="PIRSF037434">
    <property type="entry name" value="STHK_ChrS"/>
    <property type="match status" value="1"/>
</dbReference>
<keyword evidence="3" id="KW-0902">Two-component regulatory system</keyword>
<proteinExistence type="predicted"/>
<dbReference type="PANTHER" id="PTHR24421:SF62">
    <property type="entry name" value="SENSORY TRANSDUCTION HISTIDINE KINASE"/>
    <property type="match status" value="1"/>
</dbReference>
<evidence type="ECO:0000256" key="2">
    <source>
        <dbReference type="ARBA" id="ARBA00022777"/>
    </source>
</evidence>
<evidence type="ECO:0000259" key="6">
    <source>
        <dbReference type="SMART" id="SM00387"/>
    </source>
</evidence>
<sequence length="443" mass="46075">MSEQSPAAPAPDAVPGTAGTAPGPHGRELERHGFWVRTLRTWDAVFVAMLGVYTVAVLVDSMPPARQTVALLLVVLLAAAYVLLGRQGALRGAPRLTDAYLVVLTAVAVAQVALGGLGTALLFVVFSHIWFFSRRRVAGIAWSSAVTVGITVAAAWRVGADADGVAVIAGEFGVALLFAIVLGLWITQVAEQSEERAHLLEELRAAQDELGASHHAAGVLAERARLAGEIHDTLAQGFTSVVMLAQAASAELERDRVAQARTRLGHIEDVARDNLAEARALVAAFAPPGLDDGGLSAALVRLAHRFRDETGVRVLVEDTTGGAVGREQEVVLLRAAQESLANVRKHAQASTVTLRLARTGGDVVLEVADDGRGTTGAPEGAGLRGMRARVDAAGGTLDVSGAPGGGTRVLLRVPVPPDDDLDAPPPDPSTPDAPAVHDPQEHP</sequence>
<dbReference type="SMART" id="SM00387">
    <property type="entry name" value="HATPase_c"/>
    <property type="match status" value="1"/>
</dbReference>
<dbReference type="Pfam" id="PF02518">
    <property type="entry name" value="HATPase_c"/>
    <property type="match status" value="1"/>
</dbReference>
<keyword evidence="8" id="KW-1185">Reference proteome</keyword>
<feature type="transmembrane region" description="Helical" evidence="5">
    <location>
        <begin position="164"/>
        <end position="186"/>
    </location>
</feature>
<dbReference type="OrthoDB" id="144293at2"/>
<keyword evidence="5" id="KW-1133">Transmembrane helix</keyword>
<feature type="transmembrane region" description="Helical" evidence="5">
    <location>
        <begin position="69"/>
        <end position="87"/>
    </location>
</feature>
<feature type="domain" description="Histidine kinase/HSP90-like ATPase" evidence="6">
    <location>
        <begin position="327"/>
        <end position="417"/>
    </location>
</feature>
<dbReference type="GO" id="GO:0016020">
    <property type="term" value="C:membrane"/>
    <property type="evidence" value="ECO:0007669"/>
    <property type="project" value="InterPro"/>
</dbReference>
<dbReference type="PANTHER" id="PTHR24421">
    <property type="entry name" value="NITRATE/NITRITE SENSOR PROTEIN NARX-RELATED"/>
    <property type="match status" value="1"/>
</dbReference>
<evidence type="ECO:0000256" key="1">
    <source>
        <dbReference type="ARBA" id="ARBA00022679"/>
    </source>
</evidence>
<name>A0A4P7SFV5_9CELL</name>
<accession>A0A4P7SFV5</accession>
<dbReference type="KEGG" id="celz:E5225_04260"/>
<evidence type="ECO:0000256" key="3">
    <source>
        <dbReference type="ARBA" id="ARBA00023012"/>
    </source>
</evidence>
<dbReference type="AlphaFoldDB" id="A0A4P7SFV5"/>
<dbReference type="SUPFAM" id="SSF55874">
    <property type="entry name" value="ATPase domain of HSP90 chaperone/DNA topoisomerase II/histidine kinase"/>
    <property type="match status" value="1"/>
</dbReference>
<keyword evidence="2 7" id="KW-0418">Kinase</keyword>
<evidence type="ECO:0000256" key="4">
    <source>
        <dbReference type="SAM" id="MobiDB-lite"/>
    </source>
</evidence>
<feature type="transmembrane region" description="Helical" evidence="5">
    <location>
        <begin position="137"/>
        <end position="158"/>
    </location>
</feature>
<evidence type="ECO:0000256" key="5">
    <source>
        <dbReference type="SAM" id="Phobius"/>
    </source>
</evidence>